<evidence type="ECO:0000256" key="1">
    <source>
        <dbReference type="ARBA" id="ARBA00005860"/>
    </source>
</evidence>
<reference evidence="10" key="2">
    <citation type="submission" date="2020-06" db="EMBL/GenBank/DDBJ databases">
        <authorList>
            <person name="Sheffer M."/>
        </authorList>
    </citation>
    <scope>NUCLEOTIDE SEQUENCE</scope>
</reference>
<keyword evidence="6 8" id="KW-0482">Metalloprotease</keyword>
<dbReference type="PANTHER" id="PTHR10942">
    <property type="entry name" value="LEISHMANOLYSIN-LIKE PEPTIDASE"/>
    <property type="match status" value="1"/>
</dbReference>
<dbReference type="GO" id="GO:0016020">
    <property type="term" value="C:membrane"/>
    <property type="evidence" value="ECO:0007669"/>
    <property type="project" value="InterPro"/>
</dbReference>
<evidence type="ECO:0000256" key="2">
    <source>
        <dbReference type="ARBA" id="ARBA00022670"/>
    </source>
</evidence>
<evidence type="ECO:0000256" key="4">
    <source>
        <dbReference type="ARBA" id="ARBA00022801"/>
    </source>
</evidence>
<dbReference type="EC" id="3.4.24.-" evidence="9"/>
<feature type="binding site" evidence="8">
    <location>
        <position position="238"/>
    </location>
    <ligand>
        <name>Zn(2+)</name>
        <dbReference type="ChEBI" id="CHEBI:29105"/>
        <note>catalytic</note>
    </ligand>
</feature>
<dbReference type="GO" id="GO:0005737">
    <property type="term" value="C:cytoplasm"/>
    <property type="evidence" value="ECO:0007669"/>
    <property type="project" value="TreeGrafter"/>
</dbReference>
<evidence type="ECO:0000256" key="5">
    <source>
        <dbReference type="ARBA" id="ARBA00022833"/>
    </source>
</evidence>
<dbReference type="GO" id="GO:0006508">
    <property type="term" value="P:proteolysis"/>
    <property type="evidence" value="ECO:0007669"/>
    <property type="project" value="UniProtKB-KW"/>
</dbReference>
<dbReference type="AlphaFoldDB" id="A0A8T0EPQ5"/>
<evidence type="ECO:0000256" key="9">
    <source>
        <dbReference type="RuleBase" id="RU366077"/>
    </source>
</evidence>
<dbReference type="SUPFAM" id="SSF55486">
    <property type="entry name" value="Metalloproteases ('zincins'), catalytic domain"/>
    <property type="match status" value="1"/>
</dbReference>
<dbReference type="Gene3D" id="3.10.170.20">
    <property type="match status" value="1"/>
</dbReference>
<proteinExistence type="inferred from homology"/>
<protein>
    <recommendedName>
        <fullName evidence="9">Leishmanolysin-like peptidase</fullName>
        <ecNumber evidence="9">3.4.24.-</ecNumber>
    </recommendedName>
</protein>
<keyword evidence="9" id="KW-0732">Signal</keyword>
<sequence length="636" mass="72549">MNKLLIIYGILLFIEFHNIVPAVSDMCIHDEVAIPDVPVGELTYRQMRGKREKHSEIFQPLNIHYYIDDIDPNTPENVILNLKIAFKKVVKFFQDSVAVRSSFNPFLIERSNCAQKWVNGINKNKCSRLKSGPEFCSIKETDYVIPDRYLNKLEVFDYTSPHPRHILKAGPGVKDANFFLFVISRTTSWCTENNVQAYGSYCRLDSYNRPVAGLLNMCPTYFSKKIYKASHYFHVIMHEIIHILGFSVHLYPKFKMCTSIYDCETPKKIAEVDSNGIQRLIFPELVKSMQTHFNCSEEEFGGPLEISQGRGKASEEMKYTSHWHPLLMYTSIMTPFIVEDEYIVIDNITLALLASTGWYRVNFTIAEYFHFGKGEGCKFGFKANCEDSKHLCSPKDAARNCDILRYTIGKCESIVPYHPCGVFKPNHEESCLDEINMQAKEYEQRCVMVTKTNVAEPNCLLTKCISTNEFEFLVNSTWGKCKTSEKAEINNVTINCPELGSICWDEAKLVNKTFCSWGSDEAIAVRMYFADQTYQQLLESDNIRNFKVSTLQAIAENLQMSVNHIVNATLTIFKGAFLDFTLCPPSNMSNDKLGALIEKTQKFLKSSSFIHIFKGATEFAVSSTTIVGDVCESEIK</sequence>
<comment type="cofactor">
    <cofactor evidence="8 9">
        <name>Zn(2+)</name>
        <dbReference type="ChEBI" id="CHEBI:29105"/>
    </cofactor>
    <text evidence="8 9">Binds 1 zinc ion per subunit.</text>
</comment>
<feature type="active site" evidence="7">
    <location>
        <position position="239"/>
    </location>
</feature>
<comment type="caution">
    <text evidence="10">The sequence shown here is derived from an EMBL/GenBank/DDBJ whole genome shotgun (WGS) entry which is preliminary data.</text>
</comment>
<dbReference type="Gene3D" id="3.90.132.10">
    <property type="entry name" value="Leishmanolysin , domain 2"/>
    <property type="match status" value="1"/>
</dbReference>
<dbReference type="EMBL" id="JABXBU010002072">
    <property type="protein sequence ID" value="KAF8777882.1"/>
    <property type="molecule type" value="Genomic_DNA"/>
</dbReference>
<dbReference type="Pfam" id="PF01457">
    <property type="entry name" value="Peptidase_M8"/>
    <property type="match status" value="1"/>
</dbReference>
<evidence type="ECO:0000256" key="7">
    <source>
        <dbReference type="PIRSR" id="PIRSR601577-1"/>
    </source>
</evidence>
<gene>
    <name evidence="10" type="ORF">HNY73_014664</name>
</gene>
<reference evidence="10" key="1">
    <citation type="journal article" date="2020" name="bioRxiv">
        <title>Chromosome-level reference genome of the European wasp spider Argiope bruennichi: a resource for studies on range expansion and evolutionary adaptation.</title>
        <authorList>
            <person name="Sheffer M.M."/>
            <person name="Hoppe A."/>
            <person name="Krehenwinkel H."/>
            <person name="Uhl G."/>
            <person name="Kuss A.W."/>
            <person name="Jensen L."/>
            <person name="Jensen C."/>
            <person name="Gillespie R.G."/>
            <person name="Hoff K.J."/>
            <person name="Prost S."/>
        </authorList>
    </citation>
    <scope>NUCLEOTIDE SEQUENCE</scope>
</reference>
<evidence type="ECO:0000313" key="11">
    <source>
        <dbReference type="Proteomes" id="UP000807504"/>
    </source>
</evidence>
<comment type="similarity">
    <text evidence="1 9">Belongs to the peptidase M8 family.</text>
</comment>
<keyword evidence="5 8" id="KW-0862">Zinc</keyword>
<keyword evidence="3 8" id="KW-0479">Metal-binding</keyword>
<feature type="chain" id="PRO_5035969090" description="Leishmanolysin-like peptidase" evidence="9">
    <location>
        <begin position="23"/>
        <end position="636"/>
    </location>
</feature>
<keyword evidence="2 9" id="KW-0645">Protease</keyword>
<evidence type="ECO:0000256" key="6">
    <source>
        <dbReference type="ARBA" id="ARBA00023049"/>
    </source>
</evidence>
<feature type="signal peptide" evidence="9">
    <location>
        <begin position="1"/>
        <end position="22"/>
    </location>
</feature>
<dbReference type="Proteomes" id="UP000807504">
    <property type="component" value="Unassembled WGS sequence"/>
</dbReference>
<dbReference type="GO" id="GO:0004222">
    <property type="term" value="F:metalloendopeptidase activity"/>
    <property type="evidence" value="ECO:0007669"/>
    <property type="project" value="UniProtKB-UniRule"/>
</dbReference>
<accession>A0A8T0EPQ5</accession>
<dbReference type="GO" id="GO:0046872">
    <property type="term" value="F:metal ion binding"/>
    <property type="evidence" value="ECO:0007669"/>
    <property type="project" value="UniProtKB-KW"/>
</dbReference>
<name>A0A8T0EPQ5_ARGBR</name>
<dbReference type="InterPro" id="IPR001577">
    <property type="entry name" value="Peptidase_M8"/>
</dbReference>
<evidence type="ECO:0000256" key="8">
    <source>
        <dbReference type="PIRSR" id="PIRSR601577-2"/>
    </source>
</evidence>
<dbReference type="GO" id="GO:0007155">
    <property type="term" value="P:cell adhesion"/>
    <property type="evidence" value="ECO:0007669"/>
    <property type="project" value="InterPro"/>
</dbReference>
<feature type="binding site" evidence="8">
    <location>
        <position position="322"/>
    </location>
    <ligand>
        <name>Zn(2+)</name>
        <dbReference type="ChEBI" id="CHEBI:29105"/>
        <note>catalytic</note>
    </ligand>
</feature>
<evidence type="ECO:0000313" key="10">
    <source>
        <dbReference type="EMBL" id="KAF8777882.1"/>
    </source>
</evidence>
<feature type="binding site" evidence="8">
    <location>
        <position position="242"/>
    </location>
    <ligand>
        <name>Zn(2+)</name>
        <dbReference type="ChEBI" id="CHEBI:29105"/>
        <note>catalytic</note>
    </ligand>
</feature>
<keyword evidence="4 9" id="KW-0378">Hydrolase</keyword>
<dbReference type="PANTHER" id="PTHR10942:SF6">
    <property type="entry name" value="CILIATED LEFT-RIGHT ORGANIZER METALLOPEPTIDASE"/>
    <property type="match status" value="1"/>
</dbReference>
<organism evidence="10 11">
    <name type="scientific">Argiope bruennichi</name>
    <name type="common">Wasp spider</name>
    <name type="synonym">Aranea bruennichi</name>
    <dbReference type="NCBI Taxonomy" id="94029"/>
    <lineage>
        <taxon>Eukaryota</taxon>
        <taxon>Metazoa</taxon>
        <taxon>Ecdysozoa</taxon>
        <taxon>Arthropoda</taxon>
        <taxon>Chelicerata</taxon>
        <taxon>Arachnida</taxon>
        <taxon>Araneae</taxon>
        <taxon>Araneomorphae</taxon>
        <taxon>Entelegynae</taxon>
        <taxon>Araneoidea</taxon>
        <taxon>Araneidae</taxon>
        <taxon>Argiope</taxon>
    </lineage>
</organism>
<keyword evidence="11" id="KW-1185">Reference proteome</keyword>
<evidence type="ECO:0000256" key="3">
    <source>
        <dbReference type="ARBA" id="ARBA00022723"/>
    </source>
</evidence>